<dbReference type="Gene3D" id="3.60.10.10">
    <property type="entry name" value="Endonuclease/exonuclease/phosphatase"/>
    <property type="match status" value="1"/>
</dbReference>
<feature type="domain" description="Endonuclease/exonuclease/phosphatase" evidence="2">
    <location>
        <begin position="12"/>
        <end position="112"/>
    </location>
</feature>
<keyword evidence="4" id="KW-1185">Reference proteome</keyword>
<comment type="caution">
    <text evidence="3">The sequence shown here is derived from an EMBL/GenBank/DDBJ whole genome shotgun (WGS) entry which is preliminary data.</text>
</comment>
<dbReference type="InterPro" id="IPR036691">
    <property type="entry name" value="Endo/exonu/phosph_ase_sf"/>
</dbReference>
<dbReference type="InterPro" id="IPR005135">
    <property type="entry name" value="Endo/exonuclease/phosphatase"/>
</dbReference>
<feature type="compositionally biased region" description="Basic and acidic residues" evidence="1">
    <location>
        <begin position="120"/>
        <end position="129"/>
    </location>
</feature>
<name>A0AAV7NDA4_PLEWA</name>
<evidence type="ECO:0000313" key="4">
    <source>
        <dbReference type="Proteomes" id="UP001066276"/>
    </source>
</evidence>
<feature type="region of interest" description="Disordered" evidence="1">
    <location>
        <begin position="103"/>
        <end position="129"/>
    </location>
</feature>
<evidence type="ECO:0000256" key="1">
    <source>
        <dbReference type="SAM" id="MobiDB-lite"/>
    </source>
</evidence>
<organism evidence="3 4">
    <name type="scientific">Pleurodeles waltl</name>
    <name type="common">Iberian ribbed newt</name>
    <dbReference type="NCBI Taxonomy" id="8319"/>
    <lineage>
        <taxon>Eukaryota</taxon>
        <taxon>Metazoa</taxon>
        <taxon>Chordata</taxon>
        <taxon>Craniata</taxon>
        <taxon>Vertebrata</taxon>
        <taxon>Euteleostomi</taxon>
        <taxon>Amphibia</taxon>
        <taxon>Batrachia</taxon>
        <taxon>Caudata</taxon>
        <taxon>Salamandroidea</taxon>
        <taxon>Salamandridae</taxon>
        <taxon>Pleurodelinae</taxon>
        <taxon>Pleurodeles</taxon>
    </lineage>
</organism>
<evidence type="ECO:0000259" key="2">
    <source>
        <dbReference type="Pfam" id="PF03372"/>
    </source>
</evidence>
<sequence length="129" mass="14365">MAGTTARTLKVLTWNVTGLGNRIKRIIVLQYLRRHRPDLILLQETHLKGNQYKALNRFGYQLIVHVGYKADSMGVGILQKQSIPFMLTHTWWDTLSAETAGVHPGGSTGTVGEPPTSITDRGRRHESCG</sequence>
<dbReference type="SUPFAM" id="SSF56219">
    <property type="entry name" value="DNase I-like"/>
    <property type="match status" value="1"/>
</dbReference>
<dbReference type="AlphaFoldDB" id="A0AAV7NDA4"/>
<reference evidence="3" key="1">
    <citation type="journal article" date="2022" name="bioRxiv">
        <title>Sequencing and chromosome-scale assembly of the giantPleurodeles waltlgenome.</title>
        <authorList>
            <person name="Brown T."/>
            <person name="Elewa A."/>
            <person name="Iarovenko S."/>
            <person name="Subramanian E."/>
            <person name="Araus A.J."/>
            <person name="Petzold A."/>
            <person name="Susuki M."/>
            <person name="Suzuki K.-i.T."/>
            <person name="Hayashi T."/>
            <person name="Toyoda A."/>
            <person name="Oliveira C."/>
            <person name="Osipova E."/>
            <person name="Leigh N.D."/>
            <person name="Simon A."/>
            <person name="Yun M.H."/>
        </authorList>
    </citation>
    <scope>NUCLEOTIDE SEQUENCE</scope>
    <source>
        <strain evidence="3">20211129_DDA</strain>
        <tissue evidence="3">Liver</tissue>
    </source>
</reference>
<evidence type="ECO:0000313" key="3">
    <source>
        <dbReference type="EMBL" id="KAJ1114036.1"/>
    </source>
</evidence>
<dbReference type="GO" id="GO:0003824">
    <property type="term" value="F:catalytic activity"/>
    <property type="evidence" value="ECO:0007669"/>
    <property type="project" value="InterPro"/>
</dbReference>
<accession>A0AAV7NDA4</accession>
<dbReference type="EMBL" id="JANPWB010000012">
    <property type="protein sequence ID" value="KAJ1114036.1"/>
    <property type="molecule type" value="Genomic_DNA"/>
</dbReference>
<proteinExistence type="predicted"/>
<dbReference type="Pfam" id="PF03372">
    <property type="entry name" value="Exo_endo_phos"/>
    <property type="match status" value="1"/>
</dbReference>
<protein>
    <recommendedName>
        <fullName evidence="2">Endonuclease/exonuclease/phosphatase domain-containing protein</fullName>
    </recommendedName>
</protein>
<gene>
    <name evidence="3" type="ORF">NDU88_002275</name>
</gene>
<dbReference type="Proteomes" id="UP001066276">
    <property type="component" value="Chromosome 8"/>
</dbReference>